<feature type="domain" description="Sulfatase-modifying factor enzyme-like" evidence="1">
    <location>
        <begin position="18"/>
        <end position="245"/>
    </location>
</feature>
<accession>A0A2N0AMM1</accession>
<comment type="caution">
    <text evidence="2">The sequence shown here is derived from an EMBL/GenBank/DDBJ whole genome shotgun (WGS) entry which is preliminary data.</text>
</comment>
<dbReference type="InterPro" id="IPR051043">
    <property type="entry name" value="Sulfatase_Mod_Factor_Kinase"/>
</dbReference>
<dbReference type="EMBL" id="NPDX01000001">
    <property type="protein sequence ID" value="PJZ85441.1"/>
    <property type="molecule type" value="Genomic_DNA"/>
</dbReference>
<dbReference type="Proteomes" id="UP000232145">
    <property type="component" value="Unassembled WGS sequence"/>
</dbReference>
<dbReference type="GO" id="GO:0120147">
    <property type="term" value="F:formylglycine-generating oxidase activity"/>
    <property type="evidence" value="ECO:0007669"/>
    <property type="project" value="TreeGrafter"/>
</dbReference>
<sequence length="255" mass="29323">MNRFLIYLILVFAVSLPAEMVKIPAGSWKPFLKEKDSKLGEIVKIKSFYLDEYPITKKEYFEFINANPQWKKGKVSNLFADTGYLGDWKEKIPNDREINSPVTYVSWFSANAYCQWKGKRLPTESEWEYVANIPPTGKNKKAVESVILGWYGEQKPEFLPSVGKYKNGLGVYDQHGMIWEWVLDFNNTSVTGDSRQDTDLENSLFCGGGSLKANDFSNYASYMRYGYRAGLKGWYTAKYLGFRCASEFKVKDNPL</sequence>
<protein>
    <recommendedName>
        <fullName evidence="1">Sulfatase-modifying factor enzyme-like domain-containing protein</fullName>
    </recommendedName>
</protein>
<keyword evidence="3" id="KW-1185">Reference proteome</keyword>
<dbReference type="OrthoDB" id="9812707at2"/>
<dbReference type="Gene3D" id="3.90.1580.10">
    <property type="entry name" value="paralog of FGE (formylglycine-generating enzyme)"/>
    <property type="match status" value="1"/>
</dbReference>
<dbReference type="AlphaFoldDB" id="A0A2N0AMM1"/>
<dbReference type="InterPro" id="IPR042095">
    <property type="entry name" value="SUMF_sf"/>
</dbReference>
<reference evidence="2 3" key="1">
    <citation type="submission" date="2017-07" db="EMBL/GenBank/DDBJ databases">
        <title>Leptospira spp. isolated from tropical soils.</title>
        <authorList>
            <person name="Thibeaux R."/>
            <person name="Iraola G."/>
            <person name="Ferres I."/>
            <person name="Bierque E."/>
            <person name="Girault D."/>
            <person name="Soupe-Gilbert M.-E."/>
            <person name="Picardeau M."/>
            <person name="Goarant C."/>
        </authorList>
    </citation>
    <scope>NUCLEOTIDE SEQUENCE [LARGE SCALE GENOMIC DNA]</scope>
    <source>
        <strain evidence="2 3">FH2-B-A1</strain>
    </source>
</reference>
<evidence type="ECO:0000313" key="3">
    <source>
        <dbReference type="Proteomes" id="UP000232145"/>
    </source>
</evidence>
<organism evidence="2 3">
    <name type="scientific">Leptospira harrisiae</name>
    <dbReference type="NCBI Taxonomy" id="2023189"/>
    <lineage>
        <taxon>Bacteria</taxon>
        <taxon>Pseudomonadati</taxon>
        <taxon>Spirochaetota</taxon>
        <taxon>Spirochaetia</taxon>
        <taxon>Leptospirales</taxon>
        <taxon>Leptospiraceae</taxon>
        <taxon>Leptospira</taxon>
    </lineage>
</organism>
<dbReference type="SUPFAM" id="SSF56436">
    <property type="entry name" value="C-type lectin-like"/>
    <property type="match status" value="1"/>
</dbReference>
<name>A0A2N0AMM1_9LEPT</name>
<dbReference type="InterPro" id="IPR016187">
    <property type="entry name" value="CTDL_fold"/>
</dbReference>
<dbReference type="PANTHER" id="PTHR23150:SF19">
    <property type="entry name" value="FORMYLGLYCINE-GENERATING ENZYME"/>
    <property type="match status" value="1"/>
</dbReference>
<proteinExistence type="predicted"/>
<gene>
    <name evidence="2" type="ORF">CH364_04190</name>
</gene>
<dbReference type="InterPro" id="IPR005532">
    <property type="entry name" value="SUMF_dom"/>
</dbReference>
<evidence type="ECO:0000313" key="2">
    <source>
        <dbReference type="EMBL" id="PJZ85441.1"/>
    </source>
</evidence>
<evidence type="ECO:0000259" key="1">
    <source>
        <dbReference type="Pfam" id="PF03781"/>
    </source>
</evidence>
<dbReference type="Pfam" id="PF03781">
    <property type="entry name" value="FGE-sulfatase"/>
    <property type="match status" value="1"/>
</dbReference>
<dbReference type="PANTHER" id="PTHR23150">
    <property type="entry name" value="SULFATASE MODIFYING FACTOR 1, 2"/>
    <property type="match status" value="1"/>
</dbReference>
<dbReference type="RefSeq" id="WP_100742339.1">
    <property type="nucleotide sequence ID" value="NZ_NPDW01000001.1"/>
</dbReference>